<protein>
    <recommendedName>
        <fullName evidence="2">MACPF-like domain-containing protein</fullName>
    </recommendedName>
</protein>
<feature type="compositionally biased region" description="Low complexity" evidence="1">
    <location>
        <begin position="28"/>
        <end position="41"/>
    </location>
</feature>
<name>A0A8H7ENJ7_9FUNG</name>
<reference evidence="3" key="1">
    <citation type="submission" date="2020-01" db="EMBL/GenBank/DDBJ databases">
        <title>Genome Sequencing of Three Apophysomyces-Like Fungal Strains Confirms a Novel Fungal Genus in the Mucoromycota with divergent Burkholderia-like Endosymbiotic Bacteria.</title>
        <authorList>
            <person name="Stajich J.E."/>
            <person name="Macias A.M."/>
            <person name="Carter-House D."/>
            <person name="Lovett B."/>
            <person name="Kasson L.R."/>
            <person name="Berry K."/>
            <person name="Grigoriev I."/>
            <person name="Chang Y."/>
            <person name="Spatafora J."/>
            <person name="Kasson M.T."/>
        </authorList>
    </citation>
    <scope>NUCLEOTIDE SEQUENCE</scope>
    <source>
        <strain evidence="3">NRRL A-21654</strain>
    </source>
</reference>
<comment type="caution">
    <text evidence="3">The sequence shown here is derived from an EMBL/GenBank/DDBJ whole genome shotgun (WGS) entry which is preliminary data.</text>
</comment>
<dbReference type="AlphaFoldDB" id="A0A8H7ENJ7"/>
<evidence type="ECO:0000313" key="4">
    <source>
        <dbReference type="Proteomes" id="UP000605846"/>
    </source>
</evidence>
<proteinExistence type="predicted"/>
<organism evidence="3 4">
    <name type="scientific">Apophysomyces ossiformis</name>
    <dbReference type="NCBI Taxonomy" id="679940"/>
    <lineage>
        <taxon>Eukaryota</taxon>
        <taxon>Fungi</taxon>
        <taxon>Fungi incertae sedis</taxon>
        <taxon>Mucoromycota</taxon>
        <taxon>Mucoromycotina</taxon>
        <taxon>Mucoromycetes</taxon>
        <taxon>Mucorales</taxon>
        <taxon>Mucorineae</taxon>
        <taxon>Mucoraceae</taxon>
        <taxon>Apophysomyces</taxon>
    </lineage>
</organism>
<keyword evidence="4" id="KW-1185">Reference proteome</keyword>
<sequence length="586" mass="65445">MDKFNTFIEEIAEGTEDILINDALEGLETQPQSEPQTQPQEAKTEPKEASAEPSTEPSTPQPGRKGPSPLVNFDKLPCEWNKGVLFSGQESDESPFELANKEDYSKLIKIYGGSDLHCDGKSDSNKDDDSTANAFGVHFDFNLPVISGFTAGAKAGYSNSKSTATSKEHKTRKTTITISYAEINFKPNDIKPTEDFMEAIRKALQTPGYDKQKHEKLQEVFNRYGFFYPTTIKFGGKAISDAEDSSESNQEKKGNEKQGGVKFGFSSIGVNADANKKNDIEIIRKVEQNLHDLKTVGGDGTKVLFGVKAWIGTIESNQKVVSRSNMKPMYDLFDPEIKEQIVRIYEAVEHHGHIPYDAPLNMRHVEYGRFVYVDAERRIRDNEDDKANRSYRGKVLFAYEQPENYGNPPAVKIKPVPRSGEPRAYYARYGHTVTLEFEGKDGSECVQVTTSPLKGKGLVSGLVSKIRTKDPEKEHAKHPYVVASVYQSVETENALKKRWELLTAEGKDKDSYISANAGVIFKSTLINPTRGAGIYLGLAKYNMKSDKVISNKKEANGRYVAGKYCQSPYDESSQVTWEVVRPDEEP</sequence>
<evidence type="ECO:0000259" key="2">
    <source>
        <dbReference type="Pfam" id="PF22693"/>
    </source>
</evidence>
<gene>
    <name evidence="3" type="ORF">EC973_009212</name>
</gene>
<dbReference type="InterPro" id="IPR054586">
    <property type="entry name" value="MACPF_1_fungal"/>
</dbReference>
<dbReference type="Pfam" id="PF22693">
    <property type="entry name" value="MACPF_1"/>
    <property type="match status" value="1"/>
</dbReference>
<feature type="region of interest" description="Disordered" evidence="1">
    <location>
        <begin position="21"/>
        <end position="72"/>
    </location>
</feature>
<feature type="domain" description="MACPF-like" evidence="2">
    <location>
        <begin position="162"/>
        <end position="341"/>
    </location>
</feature>
<dbReference type="Proteomes" id="UP000605846">
    <property type="component" value="Unassembled WGS sequence"/>
</dbReference>
<evidence type="ECO:0000256" key="1">
    <source>
        <dbReference type="SAM" id="MobiDB-lite"/>
    </source>
</evidence>
<dbReference type="OrthoDB" id="2338404at2759"/>
<evidence type="ECO:0000313" key="3">
    <source>
        <dbReference type="EMBL" id="KAF7725880.1"/>
    </source>
</evidence>
<dbReference type="EMBL" id="JABAYA010000088">
    <property type="protein sequence ID" value="KAF7725880.1"/>
    <property type="molecule type" value="Genomic_DNA"/>
</dbReference>
<accession>A0A8H7ENJ7</accession>